<dbReference type="GO" id="GO:0008380">
    <property type="term" value="P:RNA splicing"/>
    <property type="evidence" value="ECO:0007669"/>
    <property type="project" value="UniProtKB-KW"/>
</dbReference>
<keyword evidence="8" id="KW-0694">RNA-binding</keyword>
<dbReference type="CDD" id="cd22385">
    <property type="entry name" value="KH-I_KHDC4_rpt1"/>
    <property type="match status" value="1"/>
</dbReference>
<feature type="region of interest" description="Disordered" evidence="15">
    <location>
        <begin position="105"/>
        <end position="124"/>
    </location>
</feature>
<dbReference type="FunFam" id="3.30.1370.10:FF:000066">
    <property type="entry name" value="KH domain containing 4, pre-mRNA splicing factor"/>
    <property type="match status" value="1"/>
</dbReference>
<name>A0A401PKV1_SCYTO</name>
<dbReference type="InterPro" id="IPR055256">
    <property type="entry name" value="KH_1_KHDC4/BBP-like"/>
</dbReference>
<evidence type="ECO:0000259" key="17">
    <source>
        <dbReference type="Pfam" id="PF23469"/>
    </source>
</evidence>
<keyword evidence="19" id="KW-1185">Reference proteome</keyword>
<evidence type="ECO:0000256" key="1">
    <source>
        <dbReference type="ARBA" id="ARBA00004123"/>
    </source>
</evidence>
<feature type="domain" description="KHDC4/BBP-like KH-domain type I" evidence="16">
    <location>
        <begin position="267"/>
        <end position="341"/>
    </location>
</feature>
<reference evidence="18 19" key="1">
    <citation type="journal article" date="2018" name="Nat. Ecol. Evol.">
        <title>Shark genomes provide insights into elasmobranch evolution and the origin of vertebrates.</title>
        <authorList>
            <person name="Hara Y"/>
            <person name="Yamaguchi K"/>
            <person name="Onimaru K"/>
            <person name="Kadota M"/>
            <person name="Koyanagi M"/>
            <person name="Keeley SD"/>
            <person name="Tatsumi K"/>
            <person name="Tanaka K"/>
            <person name="Motone F"/>
            <person name="Kageyama Y"/>
            <person name="Nozu R"/>
            <person name="Adachi N"/>
            <person name="Nishimura O"/>
            <person name="Nakagawa R"/>
            <person name="Tanegashima C"/>
            <person name="Kiyatake I"/>
            <person name="Matsumoto R"/>
            <person name="Murakumo K"/>
            <person name="Nishida K"/>
            <person name="Terakita A"/>
            <person name="Kuratani S"/>
            <person name="Sato K"/>
            <person name="Hyodo S Kuraku.S."/>
        </authorList>
    </citation>
    <scope>NUCLEOTIDE SEQUENCE [LARGE SCALE GENOMIC DNA]</scope>
</reference>
<comment type="similarity">
    <text evidence="3">Belongs to the KHDC4 family.</text>
</comment>
<evidence type="ECO:0000256" key="4">
    <source>
        <dbReference type="ARBA" id="ARBA00017795"/>
    </source>
</evidence>
<keyword evidence="10" id="KW-0539">Nucleus</keyword>
<dbReference type="Pfam" id="PF23469">
    <property type="entry name" value="KH_12"/>
    <property type="match status" value="1"/>
</dbReference>
<organism evidence="18 19">
    <name type="scientific">Scyliorhinus torazame</name>
    <name type="common">Cloudy catshark</name>
    <name type="synonym">Catulus torazame</name>
    <dbReference type="NCBI Taxonomy" id="75743"/>
    <lineage>
        <taxon>Eukaryota</taxon>
        <taxon>Metazoa</taxon>
        <taxon>Chordata</taxon>
        <taxon>Craniata</taxon>
        <taxon>Vertebrata</taxon>
        <taxon>Chondrichthyes</taxon>
        <taxon>Elasmobranchii</taxon>
        <taxon>Galeomorphii</taxon>
        <taxon>Galeoidea</taxon>
        <taxon>Carcharhiniformes</taxon>
        <taxon>Scyliorhinidae</taxon>
        <taxon>Scyliorhinus</taxon>
    </lineage>
</organism>
<evidence type="ECO:0000256" key="12">
    <source>
        <dbReference type="ARBA" id="ARBA00045732"/>
    </source>
</evidence>
<keyword evidence="5" id="KW-0963">Cytoplasm</keyword>
<evidence type="ECO:0000256" key="8">
    <source>
        <dbReference type="ARBA" id="ARBA00022884"/>
    </source>
</evidence>
<feature type="compositionally biased region" description="Low complexity" evidence="15">
    <location>
        <begin position="111"/>
        <end position="122"/>
    </location>
</feature>
<keyword evidence="7" id="KW-0507">mRNA processing</keyword>
<feature type="region of interest" description="Disordered" evidence="15">
    <location>
        <begin position="619"/>
        <end position="691"/>
    </location>
</feature>
<evidence type="ECO:0000256" key="11">
    <source>
        <dbReference type="ARBA" id="ARBA00030267"/>
    </source>
</evidence>
<sequence>PITSGTFCVVSARLGFTMSAGSPQSTGRRSKWDCPESIPVSMAVSIESQMNSFPITMPQVAVHGGGIPGPPSVGQSPQSSSEALDAAAAAAARINAMLMAKGKLKLPQTTSNRSKSSKSMSHLKNKDDMVVAEIEINDVPIVCRNLLTRGHTQDEINKISGAAVSTRGRYMNADMKQMAAQGDRPLYLCIQAQTQKSVDRAVNRIKEIIGEALAKEAIKQPLPPVVTSTARSSPMTAHNSPYNSLPQLQPGMHFVQDKIFVGLEHTPPNFNAKEKVEGPGGSFLHHIQNETGAKVHLRGKGSEFIEPTSGREAFEPMYIYITHPKPEGLASAKTLCENLLQTVYAEYSRYQSQIPSGMGPPSVYSMVTPSPAMGPAQNPVSVLPPVMTSQPYPIQPQTSVPYTFANTDAQYTTQQFRQPLPAPYTAGLPTEISQNQVVSGIMNPGSPNTFQMPQPMPGPCYTPQPLHQTGTNLQQVQPVNPTPMPVSMSSSEFQFQATGTSNPMPPPSHPQKRRFTEERAANSPEGLLGYRHGPFHLTNLGTRSSQDMGSGMKIAADSVLFGRGRERQLIPLLSSHGDHSEMPKTSMHMLHSFNMQGHISSPSHKRHKTSDSLGALAQYGEDSSDEEDDRHKRGGRYRPSGNASRNMYHPYFQHSIQHQHHHPHHHHHQQQQQQHGLPRSQNSMPFWMAPN</sequence>
<dbReference type="Gene3D" id="3.30.1370.10">
    <property type="entry name" value="K Homology domain, type 1"/>
    <property type="match status" value="2"/>
</dbReference>
<evidence type="ECO:0000259" key="16">
    <source>
        <dbReference type="Pfam" id="PF22675"/>
    </source>
</evidence>
<dbReference type="FunFam" id="3.30.1370.10:FF:000035">
    <property type="entry name" value="KH domain-containing 4, pre-mRNA-splicing factor"/>
    <property type="match status" value="1"/>
</dbReference>
<feature type="region of interest" description="Disordered" evidence="15">
    <location>
        <begin position="493"/>
        <end position="549"/>
    </location>
</feature>
<gene>
    <name evidence="18" type="ORF">scyTo_0002816</name>
</gene>
<feature type="non-terminal residue" evidence="18">
    <location>
        <position position="1"/>
    </location>
</feature>
<evidence type="ECO:0000256" key="14">
    <source>
        <dbReference type="ARBA" id="ARBA00079430"/>
    </source>
</evidence>
<evidence type="ECO:0000313" key="19">
    <source>
        <dbReference type="Proteomes" id="UP000288216"/>
    </source>
</evidence>
<dbReference type="STRING" id="75743.A0A401PKV1"/>
<dbReference type="InterPro" id="IPR047889">
    <property type="entry name" value="KHDC4_KH-I_second"/>
</dbReference>
<evidence type="ECO:0000256" key="10">
    <source>
        <dbReference type="ARBA" id="ARBA00023242"/>
    </source>
</evidence>
<evidence type="ECO:0000256" key="15">
    <source>
        <dbReference type="SAM" id="MobiDB-lite"/>
    </source>
</evidence>
<evidence type="ECO:0000256" key="13">
    <source>
        <dbReference type="ARBA" id="ARBA00078995"/>
    </source>
</evidence>
<dbReference type="CDD" id="cd22386">
    <property type="entry name" value="KH-I_KHDC4_rpt2"/>
    <property type="match status" value="1"/>
</dbReference>
<proteinExistence type="inferred from homology"/>
<comment type="function">
    <text evidence="12">RNA-binding protein involved in pre-mRNA splicing. Interacts with the PRP19C/Prp19 complex/NTC/Nineteen complex which is part of the spliceosome. Involved in regulating splice site selection. Binds preferentially RNA with A/C rich sequences and poly-C stretches.</text>
</comment>
<evidence type="ECO:0000256" key="2">
    <source>
        <dbReference type="ARBA" id="ARBA00004496"/>
    </source>
</evidence>
<accession>A0A401PKV1</accession>
<dbReference type="GO" id="GO:0005737">
    <property type="term" value="C:cytoplasm"/>
    <property type="evidence" value="ECO:0007669"/>
    <property type="project" value="UniProtKB-SubCell"/>
</dbReference>
<dbReference type="PANTHER" id="PTHR15744:SF0">
    <property type="entry name" value="KH HOMOLOGY DOMAIN-CONTAINING PROTEIN 4"/>
    <property type="match status" value="1"/>
</dbReference>
<dbReference type="InterPro" id="IPR047890">
    <property type="entry name" value="KHDC4_KH-I_first"/>
</dbReference>
<comment type="caution">
    <text evidence="18">The sequence shown here is derived from an EMBL/GenBank/DDBJ whole genome shotgun (WGS) entry which is preliminary data.</text>
</comment>
<dbReference type="GO" id="GO:0006397">
    <property type="term" value="P:mRNA processing"/>
    <property type="evidence" value="ECO:0007669"/>
    <property type="project" value="UniProtKB-KW"/>
</dbReference>
<dbReference type="PANTHER" id="PTHR15744">
    <property type="entry name" value="BLOM7"/>
    <property type="match status" value="1"/>
</dbReference>
<protein>
    <recommendedName>
        <fullName evidence="4">KH homology domain-containing protein 4</fullName>
    </recommendedName>
    <alternativeName>
        <fullName evidence="11">Brings lots of money 7</fullName>
    </alternativeName>
    <alternativeName>
        <fullName evidence="13 14">Pre-mRNA Splicing factor protein khdc4</fullName>
    </alternativeName>
</protein>
<evidence type="ECO:0000313" key="18">
    <source>
        <dbReference type="EMBL" id="GCB73735.1"/>
    </source>
</evidence>
<feature type="compositionally biased region" description="Basic residues" evidence="15">
    <location>
        <begin position="657"/>
        <end position="669"/>
    </location>
</feature>
<feature type="compositionally biased region" description="Polar residues" evidence="15">
    <location>
        <begin position="539"/>
        <end position="548"/>
    </location>
</feature>
<dbReference type="Proteomes" id="UP000288216">
    <property type="component" value="Unassembled WGS sequence"/>
</dbReference>
<comment type="subcellular location">
    <subcellularLocation>
        <location evidence="2">Cytoplasm</location>
    </subcellularLocation>
    <subcellularLocation>
        <location evidence="1">Nucleus</location>
    </subcellularLocation>
</comment>
<evidence type="ECO:0000256" key="3">
    <source>
        <dbReference type="ARBA" id="ARBA00006093"/>
    </source>
</evidence>
<keyword evidence="6" id="KW-0597">Phosphoprotein</keyword>
<dbReference type="Pfam" id="PF22675">
    <property type="entry name" value="KH-I_KHDC4-BBP"/>
    <property type="match status" value="1"/>
</dbReference>
<dbReference type="InterPro" id="IPR056149">
    <property type="entry name" value="PRP5/DDX46/KHDC4_KH"/>
</dbReference>
<dbReference type="SUPFAM" id="SSF54791">
    <property type="entry name" value="Eukaryotic type KH-domain (KH-domain type I)"/>
    <property type="match status" value="2"/>
</dbReference>
<feature type="compositionally biased region" description="Polar residues" evidence="15">
    <location>
        <begin position="493"/>
        <end position="502"/>
    </location>
</feature>
<evidence type="ECO:0000256" key="5">
    <source>
        <dbReference type="ARBA" id="ARBA00022490"/>
    </source>
</evidence>
<keyword evidence="9" id="KW-0508">mRNA splicing</keyword>
<dbReference type="AlphaFoldDB" id="A0A401PKV1"/>
<feature type="domain" description="ATP-dependent RNA helicase PRP5/DDX46/KHDC4 KH" evidence="17">
    <location>
        <begin position="131"/>
        <end position="211"/>
    </location>
</feature>
<dbReference type="InterPro" id="IPR031121">
    <property type="entry name" value="RIK/BLOM7"/>
</dbReference>
<dbReference type="EMBL" id="BFAA01000722">
    <property type="protein sequence ID" value="GCB73735.1"/>
    <property type="molecule type" value="Genomic_DNA"/>
</dbReference>
<dbReference type="GO" id="GO:0003723">
    <property type="term" value="F:RNA binding"/>
    <property type="evidence" value="ECO:0007669"/>
    <property type="project" value="UniProtKB-KW"/>
</dbReference>
<evidence type="ECO:0000256" key="6">
    <source>
        <dbReference type="ARBA" id="ARBA00022553"/>
    </source>
</evidence>
<dbReference type="OrthoDB" id="397265at2759"/>
<evidence type="ECO:0000256" key="9">
    <source>
        <dbReference type="ARBA" id="ARBA00023187"/>
    </source>
</evidence>
<dbReference type="GO" id="GO:0005634">
    <property type="term" value="C:nucleus"/>
    <property type="evidence" value="ECO:0007669"/>
    <property type="project" value="UniProtKB-SubCell"/>
</dbReference>
<evidence type="ECO:0000256" key="7">
    <source>
        <dbReference type="ARBA" id="ARBA00022664"/>
    </source>
</evidence>
<dbReference type="OMA" id="RRSKWDC"/>
<dbReference type="InterPro" id="IPR036612">
    <property type="entry name" value="KH_dom_type_1_sf"/>
</dbReference>